<evidence type="ECO:0000313" key="4">
    <source>
        <dbReference type="Proteomes" id="UP000315010"/>
    </source>
</evidence>
<comment type="caution">
    <text evidence="3">The sequence shown here is derived from an EMBL/GenBank/DDBJ whole genome shotgun (WGS) entry which is preliminary data.</text>
</comment>
<organism evidence="3 4">
    <name type="scientific">Novipirellula herctigrandis</name>
    <dbReference type="NCBI Taxonomy" id="2527986"/>
    <lineage>
        <taxon>Bacteria</taxon>
        <taxon>Pseudomonadati</taxon>
        <taxon>Planctomycetota</taxon>
        <taxon>Planctomycetia</taxon>
        <taxon>Pirellulales</taxon>
        <taxon>Pirellulaceae</taxon>
        <taxon>Novipirellula</taxon>
    </lineage>
</organism>
<feature type="transmembrane region" description="Helical" evidence="2">
    <location>
        <begin position="20"/>
        <end position="39"/>
    </location>
</feature>
<dbReference type="RefSeq" id="WP_146398534.1">
    <property type="nucleotide sequence ID" value="NZ_SJPJ01000001.1"/>
</dbReference>
<accession>A0A5C5Z4G8</accession>
<protein>
    <submittedName>
        <fullName evidence="3">Uncharacterized protein</fullName>
    </submittedName>
</protein>
<evidence type="ECO:0000313" key="3">
    <source>
        <dbReference type="EMBL" id="TWT82184.1"/>
    </source>
</evidence>
<sequence>MQSLVEWLSSLQWERLFPEFIGKALGFLAGFAASWFLVFRQRLNAIARMQSGDSDDFIFQMHRLWELPHQANDCVLLFRNIAPKTTLNDLYDNIAVREFLKSTAETTTLENPILHSEGTLGFEVLNDAMGHIAGLVATTPFKRETWLFAMTCEDRQVVRKKCIRCFLIRPDDLERFLDWQWCQKHVLVEKPWHWFRVVALHQVALAWKAEQEMAVQEAIASRDQDMPLVDKQIRHDRIRMLSIGLNDGERPIGEPFRIEWASHVAKLETMGLELAGPDVEPDENDEAAAAPVESVAE</sequence>
<dbReference type="EMBL" id="SJPJ01000001">
    <property type="protein sequence ID" value="TWT82184.1"/>
    <property type="molecule type" value="Genomic_DNA"/>
</dbReference>
<reference evidence="3 4" key="1">
    <citation type="submission" date="2019-02" db="EMBL/GenBank/DDBJ databases">
        <title>Deep-cultivation of Planctomycetes and their phenomic and genomic characterization uncovers novel biology.</title>
        <authorList>
            <person name="Wiegand S."/>
            <person name="Jogler M."/>
            <person name="Boedeker C."/>
            <person name="Pinto D."/>
            <person name="Vollmers J."/>
            <person name="Rivas-Marin E."/>
            <person name="Kohn T."/>
            <person name="Peeters S.H."/>
            <person name="Heuer A."/>
            <person name="Rast P."/>
            <person name="Oberbeckmann S."/>
            <person name="Bunk B."/>
            <person name="Jeske O."/>
            <person name="Meyerdierks A."/>
            <person name="Storesund J.E."/>
            <person name="Kallscheuer N."/>
            <person name="Luecker S."/>
            <person name="Lage O.M."/>
            <person name="Pohl T."/>
            <person name="Merkel B.J."/>
            <person name="Hornburger P."/>
            <person name="Mueller R.-W."/>
            <person name="Bruemmer F."/>
            <person name="Labrenz M."/>
            <person name="Spormann A.M."/>
            <person name="Op Den Camp H."/>
            <person name="Overmann J."/>
            <person name="Amann R."/>
            <person name="Jetten M.S.M."/>
            <person name="Mascher T."/>
            <person name="Medema M.H."/>
            <person name="Devos D.P."/>
            <person name="Kaster A.-K."/>
            <person name="Ovreas L."/>
            <person name="Rohde M."/>
            <person name="Galperin M.Y."/>
            <person name="Jogler C."/>
        </authorList>
    </citation>
    <scope>NUCLEOTIDE SEQUENCE [LARGE SCALE GENOMIC DNA]</scope>
    <source>
        <strain evidence="3 4">CA13</strain>
    </source>
</reference>
<keyword evidence="2" id="KW-0472">Membrane</keyword>
<name>A0A5C5Z4G8_9BACT</name>
<gene>
    <name evidence="3" type="ORF">CA13_36450</name>
</gene>
<dbReference type="Proteomes" id="UP000315010">
    <property type="component" value="Unassembled WGS sequence"/>
</dbReference>
<feature type="region of interest" description="Disordered" evidence="1">
    <location>
        <begin position="275"/>
        <end position="297"/>
    </location>
</feature>
<keyword evidence="2" id="KW-1133">Transmembrane helix</keyword>
<dbReference type="AlphaFoldDB" id="A0A5C5Z4G8"/>
<evidence type="ECO:0000256" key="1">
    <source>
        <dbReference type="SAM" id="MobiDB-lite"/>
    </source>
</evidence>
<evidence type="ECO:0000256" key="2">
    <source>
        <dbReference type="SAM" id="Phobius"/>
    </source>
</evidence>
<keyword evidence="2" id="KW-0812">Transmembrane</keyword>
<feature type="compositionally biased region" description="Low complexity" evidence="1">
    <location>
        <begin position="287"/>
        <end position="297"/>
    </location>
</feature>
<keyword evidence="4" id="KW-1185">Reference proteome</keyword>
<proteinExistence type="predicted"/>
<dbReference type="OrthoDB" id="253724at2"/>